<gene>
    <name evidence="2" type="ORF">COCNU_06G015370</name>
</gene>
<accession>A0A8K0N378</accession>
<keyword evidence="1" id="KW-0812">Transmembrane</keyword>
<evidence type="ECO:0000256" key="1">
    <source>
        <dbReference type="SAM" id="Phobius"/>
    </source>
</evidence>
<reference evidence="2" key="2">
    <citation type="submission" date="2019-07" db="EMBL/GenBank/DDBJ databases">
        <authorList>
            <person name="Yang Y."/>
            <person name="Bocs S."/>
            <person name="Baudouin L."/>
        </authorList>
    </citation>
    <scope>NUCLEOTIDE SEQUENCE</scope>
    <source>
        <tissue evidence="2">Spear leaf of Hainan Tall coconut</tissue>
    </source>
</reference>
<feature type="transmembrane region" description="Helical" evidence="1">
    <location>
        <begin position="66"/>
        <end position="84"/>
    </location>
</feature>
<evidence type="ECO:0000313" key="2">
    <source>
        <dbReference type="EMBL" id="KAG1347708.1"/>
    </source>
</evidence>
<organism evidence="2 3">
    <name type="scientific">Cocos nucifera</name>
    <name type="common">Coconut palm</name>
    <dbReference type="NCBI Taxonomy" id="13894"/>
    <lineage>
        <taxon>Eukaryota</taxon>
        <taxon>Viridiplantae</taxon>
        <taxon>Streptophyta</taxon>
        <taxon>Embryophyta</taxon>
        <taxon>Tracheophyta</taxon>
        <taxon>Spermatophyta</taxon>
        <taxon>Magnoliopsida</taxon>
        <taxon>Liliopsida</taxon>
        <taxon>Arecaceae</taxon>
        <taxon>Arecoideae</taxon>
        <taxon>Cocoseae</taxon>
        <taxon>Attaleinae</taxon>
        <taxon>Cocos</taxon>
    </lineage>
</organism>
<dbReference type="Proteomes" id="UP000797356">
    <property type="component" value="Chromosome 6"/>
</dbReference>
<keyword evidence="1" id="KW-0472">Membrane</keyword>
<dbReference type="OrthoDB" id="765963at2759"/>
<dbReference type="EMBL" id="CM017877">
    <property type="protein sequence ID" value="KAG1347708.1"/>
    <property type="molecule type" value="Genomic_DNA"/>
</dbReference>
<feature type="transmembrane region" description="Helical" evidence="1">
    <location>
        <begin position="25"/>
        <end position="46"/>
    </location>
</feature>
<keyword evidence="3" id="KW-1185">Reference proteome</keyword>
<evidence type="ECO:0000313" key="3">
    <source>
        <dbReference type="Proteomes" id="UP000797356"/>
    </source>
</evidence>
<name>A0A8K0N378_COCNU</name>
<keyword evidence="1" id="KW-1133">Transmembrane helix</keyword>
<reference evidence="2" key="1">
    <citation type="journal article" date="2017" name="Gigascience">
        <title>The genome draft of coconut (Cocos nucifera).</title>
        <authorList>
            <person name="Xiao Y."/>
            <person name="Xu P."/>
            <person name="Fan H."/>
            <person name="Baudouin L."/>
            <person name="Xia W."/>
            <person name="Bocs S."/>
            <person name="Xu J."/>
            <person name="Li Q."/>
            <person name="Guo A."/>
            <person name="Zhou L."/>
            <person name="Li J."/>
            <person name="Wu Y."/>
            <person name="Ma Z."/>
            <person name="Armero A."/>
            <person name="Issali A.E."/>
            <person name="Liu N."/>
            <person name="Peng M."/>
            <person name="Yang Y."/>
        </authorList>
    </citation>
    <scope>NUCLEOTIDE SEQUENCE</scope>
    <source>
        <tissue evidence="2">Spear leaf of Hainan Tall coconut</tissue>
    </source>
</reference>
<dbReference type="SUPFAM" id="SSF103511">
    <property type="entry name" value="Chlorophyll a-b binding protein"/>
    <property type="match status" value="1"/>
</dbReference>
<proteinExistence type="predicted"/>
<sequence length="90" mass="9186">MVGFVSALAVELARGDDLGAQLMNGGLPWFAGTAALLSVASLVPLFKGVSAQSKSGGLMTADAELWNGRFAMLGLVALAFTEYLKGGPLV</sequence>
<comment type="caution">
    <text evidence="2">The sequence shown here is derived from an EMBL/GenBank/DDBJ whole genome shotgun (WGS) entry which is preliminary data.</text>
</comment>
<protein>
    <submittedName>
        <fullName evidence="2">Putative Early light-induced protein 1, chloroplastic</fullName>
    </submittedName>
</protein>
<dbReference type="AlphaFoldDB" id="A0A8K0N378"/>